<evidence type="ECO:0000256" key="1">
    <source>
        <dbReference type="SAM" id="MobiDB-lite"/>
    </source>
</evidence>
<feature type="region of interest" description="Disordered" evidence="1">
    <location>
        <begin position="1"/>
        <end position="21"/>
    </location>
</feature>
<feature type="compositionally biased region" description="Acidic residues" evidence="1">
    <location>
        <begin position="459"/>
        <end position="471"/>
    </location>
</feature>
<dbReference type="RefSeq" id="WP_127886632.1">
    <property type="nucleotide sequence ID" value="NZ_CP028137.1"/>
</dbReference>
<name>A0A3T0SZH7_9MICO</name>
<dbReference type="InterPro" id="IPR013783">
    <property type="entry name" value="Ig-like_fold"/>
</dbReference>
<dbReference type="KEGG" id="rfs:C1I64_06520"/>
<feature type="region of interest" description="Disordered" evidence="1">
    <location>
        <begin position="422"/>
        <end position="477"/>
    </location>
</feature>
<dbReference type="Pfam" id="PF17957">
    <property type="entry name" value="Big_7"/>
    <property type="match status" value="1"/>
</dbReference>
<accession>A0A3T0SZH7</accession>
<evidence type="ECO:0000313" key="3">
    <source>
        <dbReference type="Proteomes" id="UP000285317"/>
    </source>
</evidence>
<evidence type="ECO:0000313" key="2">
    <source>
        <dbReference type="EMBL" id="AZZ51734.1"/>
    </source>
</evidence>
<dbReference type="EMBL" id="CP028137">
    <property type="protein sequence ID" value="AZZ51734.1"/>
    <property type="molecule type" value="Genomic_DNA"/>
</dbReference>
<dbReference type="Gene3D" id="2.60.40.10">
    <property type="entry name" value="Immunoglobulins"/>
    <property type="match status" value="1"/>
</dbReference>
<feature type="compositionally biased region" description="Low complexity" evidence="1">
    <location>
        <begin position="1"/>
        <end position="17"/>
    </location>
</feature>
<dbReference type="GO" id="GO:0005975">
    <property type="term" value="P:carbohydrate metabolic process"/>
    <property type="evidence" value="ECO:0007669"/>
    <property type="project" value="UniProtKB-ARBA"/>
</dbReference>
<organism evidence="2 3">
    <name type="scientific">Rathayibacter festucae DSM 15932</name>
    <dbReference type="NCBI Taxonomy" id="1328866"/>
    <lineage>
        <taxon>Bacteria</taxon>
        <taxon>Bacillati</taxon>
        <taxon>Actinomycetota</taxon>
        <taxon>Actinomycetes</taxon>
        <taxon>Micrococcales</taxon>
        <taxon>Microbacteriaceae</taxon>
        <taxon>Rathayibacter</taxon>
    </lineage>
</organism>
<gene>
    <name evidence="2" type="ORF">C1I64_06520</name>
</gene>
<feature type="compositionally biased region" description="Polar residues" evidence="1">
    <location>
        <begin position="364"/>
        <end position="375"/>
    </location>
</feature>
<evidence type="ECO:0008006" key="4">
    <source>
        <dbReference type="Google" id="ProtNLM"/>
    </source>
</evidence>
<feature type="region of interest" description="Disordered" evidence="1">
    <location>
        <begin position="60"/>
        <end position="83"/>
    </location>
</feature>
<protein>
    <recommendedName>
        <fullName evidence="4">Bacterial Ig-like domain-containing protein</fullName>
    </recommendedName>
</protein>
<sequence length="566" mass="57357">MARATPPRSSPSRPLRPAARHARPRARLALVRILAITAAVGIAVGAMVLQEAPAASAAVSATTSGPDGTHYPSDTPDIRSGLPRGTTVVDVAASGPAIRTALDRLTANQIANGAVVRVAPGRVADLSALNGYTNSGASKVLITARDGFRSVTGGDWSLRGVTGITLMRFDIDSLDVKGAKHASFAWLRIADNWVGLAASAGLPVRDVELIEVVEPDSTVKNADSAQIKAYAPDQLSDVLVEGGYFAPSYYVDARYGGNREPRPHTDTLQIEGSGITGQVTLRDTVVFASNNSAVIIGGVRNVAFDEAFIVGGSTAAQRYPFLKGGAGSAGAQNGPGSLSAIQGSGGGNVDATGSTFIGSLQPSWDSVSNTRTNLPGKTARSGGFTVDQSLGSLTAADLDARSPRPTTAYLTGIWDDVDLRGSGSTPAATASPSAAPTSTPTTAPATPAPAPTATPSAPEEPESPAEPEAPVEDSTAPEVEITAPEPGDVLGGPATATVTATDDVAVTGVVFLVEGVEIGDGVRTDEDSWSLASDTAGVQGTFALTARATDAAGNTTESAPVSVTLQ</sequence>
<dbReference type="Proteomes" id="UP000285317">
    <property type="component" value="Chromosome"/>
</dbReference>
<feature type="region of interest" description="Disordered" evidence="1">
    <location>
        <begin position="364"/>
        <end position="385"/>
    </location>
</feature>
<reference evidence="2 3" key="1">
    <citation type="submission" date="2018-03" db="EMBL/GenBank/DDBJ databases">
        <title>Bacteriophage NCPPB3778 and a type I-E CRISPR drive the evolution of the US Biological Select Agent, Rathayibacter toxicus.</title>
        <authorList>
            <person name="Davis E.W.II."/>
            <person name="Tabima J.F."/>
            <person name="Weisberg A.J."/>
            <person name="Dantas Lopes L."/>
            <person name="Wiseman M.S."/>
            <person name="Wiseman M.S."/>
            <person name="Pupko T."/>
            <person name="Belcher M.S."/>
            <person name="Sechler A.J."/>
            <person name="Tancos M.A."/>
            <person name="Schroeder B.K."/>
            <person name="Murray T.D."/>
            <person name="Luster D.G."/>
            <person name="Schneider W.L."/>
            <person name="Rogers E."/>
            <person name="Andreote F.D."/>
            <person name="Grunwald N.J."/>
            <person name="Putnam M.L."/>
            <person name="Chang J.H."/>
        </authorList>
    </citation>
    <scope>NUCLEOTIDE SEQUENCE [LARGE SCALE GENOMIC DNA]</scope>
    <source>
        <strain evidence="2 3">DSM 15932</strain>
    </source>
</reference>
<dbReference type="AlphaFoldDB" id="A0A3T0SZH7"/>
<feature type="compositionally biased region" description="Low complexity" evidence="1">
    <location>
        <begin position="424"/>
        <end position="445"/>
    </location>
</feature>
<proteinExistence type="predicted"/>